<feature type="domain" description="ATP-sulfurylase PUA-like" evidence="11">
    <location>
        <begin position="2"/>
        <end position="160"/>
    </location>
</feature>
<dbReference type="InterPro" id="IPR024951">
    <property type="entry name" value="Sulfurylase_cat_dom"/>
</dbReference>
<name>A0A0F9PI03_9ZZZZ</name>
<dbReference type="NCBIfam" id="NF003166">
    <property type="entry name" value="PRK04149.1"/>
    <property type="match status" value="1"/>
</dbReference>
<dbReference type="Gene3D" id="3.40.50.620">
    <property type="entry name" value="HUPs"/>
    <property type="match status" value="1"/>
</dbReference>
<organism evidence="12">
    <name type="scientific">marine sediment metagenome</name>
    <dbReference type="NCBI Taxonomy" id="412755"/>
    <lineage>
        <taxon>unclassified sequences</taxon>
        <taxon>metagenomes</taxon>
        <taxon>ecological metagenomes</taxon>
    </lineage>
</organism>
<protein>
    <recommendedName>
        <fullName evidence="2">sulfate adenylyltransferase</fullName>
        <ecNumber evidence="2">2.7.7.4</ecNumber>
    </recommendedName>
    <alternativeName>
        <fullName evidence="9">ATP-sulfurylase</fullName>
    </alternativeName>
    <alternativeName>
        <fullName evidence="7">Sulfate adenylate transferase</fullName>
    </alternativeName>
</protein>
<evidence type="ECO:0000256" key="3">
    <source>
        <dbReference type="ARBA" id="ARBA00022679"/>
    </source>
</evidence>
<evidence type="ECO:0000256" key="4">
    <source>
        <dbReference type="ARBA" id="ARBA00022695"/>
    </source>
</evidence>
<evidence type="ECO:0000256" key="6">
    <source>
        <dbReference type="ARBA" id="ARBA00022840"/>
    </source>
</evidence>
<dbReference type="GO" id="GO:0004781">
    <property type="term" value="F:sulfate adenylyltransferase (ATP) activity"/>
    <property type="evidence" value="ECO:0007669"/>
    <property type="project" value="UniProtKB-EC"/>
</dbReference>
<dbReference type="InterPro" id="IPR002650">
    <property type="entry name" value="Sulphate_adenylyltransferase"/>
</dbReference>
<dbReference type="GO" id="GO:0070814">
    <property type="term" value="P:hydrogen sulfide biosynthetic process"/>
    <property type="evidence" value="ECO:0007669"/>
    <property type="project" value="UniProtKB-UniPathway"/>
</dbReference>
<evidence type="ECO:0000313" key="12">
    <source>
        <dbReference type="EMBL" id="KKN29784.1"/>
    </source>
</evidence>
<dbReference type="InterPro" id="IPR025980">
    <property type="entry name" value="ATP-Sase_PUA-like_dom"/>
</dbReference>
<keyword evidence="4" id="KW-0548">Nucleotidyltransferase</keyword>
<dbReference type="CDD" id="cd00517">
    <property type="entry name" value="ATPS"/>
    <property type="match status" value="1"/>
</dbReference>
<dbReference type="UniPathway" id="UPA00140">
    <property type="reaction ID" value="UER00204"/>
</dbReference>
<comment type="pathway">
    <text evidence="1">Sulfur metabolism; hydrogen sulfide biosynthesis; sulfite from sulfate: step 1/3.</text>
</comment>
<sequence length="382" mass="43792">MIKPHGSKLVERVLHGEEKERALEKARVLPSLKLNFELVSDVENIAFGNFSPLEGFMGEGEYRNVLTHMRLSDDLPWPIPIVLDAEKEVAKKLKIGQEVVLRNESNDPIALLHLEEKYEYNREEMAEKVFQTKDTAHPGVAKVRGMKDVLLAGKIDLIQESQTPFDNYKLKPIETRVLFKEKGWRTVVGFQTRNTPHIGHEYVQKTALTFTDGIFVNPVIGRKKKGDFKDEVILASYDELIKHYYLKERAVVVILQMEMRYAGPREAIFHAIIRKNFGCTHIIIGRDHAGVGNYYSPYAAQDIFEEFPDLGIIPLFFKSFSFCKKCNSVVNEKTCPHQPSEHINFSGTKIRELLIQGKIPPPELMRPEVAKIIIDYDNPFVE</sequence>
<keyword evidence="5" id="KW-0547">Nucleotide-binding</keyword>
<dbReference type="PANTHER" id="PTHR43509">
    <property type="match status" value="1"/>
</dbReference>
<proteinExistence type="inferred from homology"/>
<dbReference type="Gene3D" id="3.10.400.10">
    <property type="entry name" value="Sulfate adenylyltransferase"/>
    <property type="match status" value="1"/>
</dbReference>
<dbReference type="SUPFAM" id="SSF52374">
    <property type="entry name" value="Nucleotidylyl transferase"/>
    <property type="match status" value="1"/>
</dbReference>
<dbReference type="InterPro" id="IPR020792">
    <property type="entry name" value="SO4_adenylyltransferase_pro"/>
</dbReference>
<accession>A0A0F9PI03</accession>
<evidence type="ECO:0000256" key="5">
    <source>
        <dbReference type="ARBA" id="ARBA00022741"/>
    </source>
</evidence>
<feature type="domain" description="Sulphate adenylyltransferase catalytic" evidence="10">
    <location>
        <begin position="167"/>
        <end position="375"/>
    </location>
</feature>
<dbReference type="EC" id="2.7.7.4" evidence="2"/>
<evidence type="ECO:0000256" key="7">
    <source>
        <dbReference type="ARBA" id="ARBA00031812"/>
    </source>
</evidence>
<evidence type="ECO:0000256" key="8">
    <source>
        <dbReference type="ARBA" id="ARBA00037980"/>
    </source>
</evidence>
<dbReference type="HAMAP" id="MF_00066">
    <property type="entry name" value="Sulf_adenylyltr"/>
    <property type="match status" value="1"/>
</dbReference>
<dbReference type="EMBL" id="LAZR01002458">
    <property type="protein sequence ID" value="KKN29784.1"/>
    <property type="molecule type" value="Genomic_DNA"/>
</dbReference>
<dbReference type="NCBIfam" id="TIGR00339">
    <property type="entry name" value="sopT"/>
    <property type="match status" value="1"/>
</dbReference>
<dbReference type="Pfam" id="PF01747">
    <property type="entry name" value="ATP-sulfurylase"/>
    <property type="match status" value="1"/>
</dbReference>
<dbReference type="GO" id="GO:0000103">
    <property type="term" value="P:sulfate assimilation"/>
    <property type="evidence" value="ECO:0007669"/>
    <property type="project" value="InterPro"/>
</dbReference>
<comment type="similarity">
    <text evidence="8">Belongs to the sulfate adenylyltransferase family.</text>
</comment>
<keyword evidence="3" id="KW-0808">Transferase</keyword>
<keyword evidence="6" id="KW-0067">ATP-binding</keyword>
<dbReference type="InterPro" id="IPR015947">
    <property type="entry name" value="PUA-like_sf"/>
</dbReference>
<dbReference type="GO" id="GO:0005524">
    <property type="term" value="F:ATP binding"/>
    <property type="evidence" value="ECO:0007669"/>
    <property type="project" value="UniProtKB-KW"/>
</dbReference>
<evidence type="ECO:0000256" key="2">
    <source>
        <dbReference type="ARBA" id="ARBA00012391"/>
    </source>
</evidence>
<dbReference type="SUPFAM" id="SSF88697">
    <property type="entry name" value="PUA domain-like"/>
    <property type="match status" value="1"/>
</dbReference>
<dbReference type="AlphaFoldDB" id="A0A0F9PI03"/>
<dbReference type="InterPro" id="IPR014729">
    <property type="entry name" value="Rossmann-like_a/b/a_fold"/>
</dbReference>
<evidence type="ECO:0000259" key="11">
    <source>
        <dbReference type="Pfam" id="PF14306"/>
    </source>
</evidence>
<evidence type="ECO:0000256" key="9">
    <source>
        <dbReference type="ARBA" id="ARBA00041598"/>
    </source>
</evidence>
<evidence type="ECO:0000259" key="10">
    <source>
        <dbReference type="Pfam" id="PF01747"/>
    </source>
</evidence>
<gene>
    <name evidence="12" type="ORF">LCGC14_0840520</name>
</gene>
<evidence type="ECO:0000256" key="1">
    <source>
        <dbReference type="ARBA" id="ARBA00005048"/>
    </source>
</evidence>
<dbReference type="Pfam" id="PF14306">
    <property type="entry name" value="PUA_2"/>
    <property type="match status" value="1"/>
</dbReference>
<dbReference type="PANTHER" id="PTHR43509:SF1">
    <property type="entry name" value="SULFATE ADENYLYLTRANSFERASE"/>
    <property type="match status" value="1"/>
</dbReference>
<reference evidence="12" key="1">
    <citation type="journal article" date="2015" name="Nature">
        <title>Complex archaea that bridge the gap between prokaryotes and eukaryotes.</title>
        <authorList>
            <person name="Spang A."/>
            <person name="Saw J.H."/>
            <person name="Jorgensen S.L."/>
            <person name="Zaremba-Niedzwiedzka K."/>
            <person name="Martijn J."/>
            <person name="Lind A.E."/>
            <person name="van Eijk R."/>
            <person name="Schleper C."/>
            <person name="Guy L."/>
            <person name="Ettema T.J."/>
        </authorList>
    </citation>
    <scope>NUCLEOTIDE SEQUENCE</scope>
</reference>
<comment type="caution">
    <text evidence="12">The sequence shown here is derived from an EMBL/GenBank/DDBJ whole genome shotgun (WGS) entry which is preliminary data.</text>
</comment>